<accession>A0A654D8K2</accession>
<dbReference type="NCBIfam" id="TIGR01560">
    <property type="entry name" value="put_DNA_pack"/>
    <property type="match status" value="1"/>
</dbReference>
<dbReference type="AlphaFoldDB" id="A0A654D8K2"/>
<evidence type="ECO:0000313" key="2">
    <source>
        <dbReference type="Proteomes" id="UP000432350"/>
    </source>
</evidence>
<proteinExistence type="predicted"/>
<name>A0A654D8K2_SPHMU</name>
<dbReference type="Proteomes" id="UP000432350">
    <property type="component" value="Unassembled WGS sequence"/>
</dbReference>
<dbReference type="InterPro" id="IPR021146">
    <property type="entry name" value="Phage_gp6-like_head-tail"/>
</dbReference>
<gene>
    <name evidence="1" type="ORF">SPHINGO8BC_51438</name>
</gene>
<evidence type="ECO:0000313" key="1">
    <source>
        <dbReference type="EMBL" id="VXC99187.1"/>
    </source>
</evidence>
<dbReference type="Gene3D" id="1.10.3230.30">
    <property type="entry name" value="Phage gp6-like head-tail connector protein"/>
    <property type="match status" value="1"/>
</dbReference>
<dbReference type="EMBL" id="CABWMV010000024">
    <property type="protein sequence ID" value="VXC99187.1"/>
    <property type="molecule type" value="Genomic_DNA"/>
</dbReference>
<dbReference type="Pfam" id="PF05135">
    <property type="entry name" value="Phage_connect_1"/>
    <property type="match status" value="1"/>
</dbReference>
<organism evidence="1 2">
    <name type="scientific">Sphingobacterium multivorum</name>
    <dbReference type="NCBI Taxonomy" id="28454"/>
    <lineage>
        <taxon>Bacteria</taxon>
        <taxon>Pseudomonadati</taxon>
        <taxon>Bacteroidota</taxon>
        <taxon>Sphingobacteriia</taxon>
        <taxon>Sphingobacteriales</taxon>
        <taxon>Sphingobacteriaceae</taxon>
        <taxon>Sphingobacterium</taxon>
    </lineage>
</organism>
<sequence length="174" mass="19797">MLNIEILEVIGSEPVTLQEAKKYCKVDEDYTEEDSLITELISSARSSIEQWANISLVEKRIKVYSDTTKTLWLPCSPVIEIEGVEDNEGNAIPFDQTIKFKVRIEQPGGYFITYKSGFKPLPTDLKIAVLKQVATDFDNRENFIVNGNNQQQSGTNLANSTKNFVRPYSRNLWL</sequence>
<evidence type="ECO:0008006" key="3">
    <source>
        <dbReference type="Google" id="ProtNLM"/>
    </source>
</evidence>
<reference evidence="1 2" key="1">
    <citation type="submission" date="2019-10" db="EMBL/GenBank/DDBJ databases">
        <authorList>
            <person name="Karimi E."/>
        </authorList>
    </citation>
    <scope>NUCLEOTIDE SEQUENCE [LARGE SCALE GENOMIC DNA]</scope>
    <source>
        <strain evidence="1">Sphingobacterium sp. 8BC</strain>
    </source>
</reference>
<dbReference type="CDD" id="cd08054">
    <property type="entry name" value="gp6"/>
    <property type="match status" value="1"/>
</dbReference>
<protein>
    <recommendedName>
        <fullName evidence="3">Phage gp6-like head-tail connector protein</fullName>
    </recommendedName>
</protein>
<dbReference type="RefSeq" id="WP_159332837.1">
    <property type="nucleotide sequence ID" value="NZ_LR733857.1"/>
</dbReference>
<dbReference type="InterPro" id="IPR006450">
    <property type="entry name" value="Phage_HK97_gp6-like"/>
</dbReference>